<protein>
    <recommendedName>
        <fullName evidence="4">Phosphatidate cytidylyltransferase</fullName>
    </recommendedName>
</protein>
<dbReference type="GO" id="GO:0006654">
    <property type="term" value="P:phosphatidic acid biosynthetic process"/>
    <property type="evidence" value="ECO:0007669"/>
    <property type="project" value="TreeGrafter"/>
</dbReference>
<reference evidence="2" key="1">
    <citation type="submission" date="2020-01" db="EMBL/GenBank/DDBJ databases">
        <title>Genome Sequencing of Three Apophysomyces-Like Fungal Strains Confirms a Novel Fungal Genus in the Mucoromycota with divergent Burkholderia-like Endosymbiotic Bacteria.</title>
        <authorList>
            <person name="Stajich J.E."/>
            <person name="Macias A.M."/>
            <person name="Carter-House D."/>
            <person name="Lovett B."/>
            <person name="Kasson L.R."/>
            <person name="Berry K."/>
            <person name="Grigoriev I."/>
            <person name="Chang Y."/>
            <person name="Spatafora J."/>
            <person name="Kasson M.T."/>
        </authorList>
    </citation>
    <scope>NUCLEOTIDE SEQUENCE</scope>
    <source>
        <strain evidence="2">NRRL A-21654</strain>
    </source>
</reference>
<dbReference type="EMBL" id="JABAYA010000174">
    <property type="protein sequence ID" value="KAF7722846.1"/>
    <property type="molecule type" value="Genomic_DNA"/>
</dbReference>
<dbReference type="Proteomes" id="UP000605846">
    <property type="component" value="Unassembled WGS sequence"/>
</dbReference>
<comment type="caution">
    <text evidence="2">The sequence shown here is derived from an EMBL/GenBank/DDBJ whole genome shotgun (WGS) entry which is preliminary data.</text>
</comment>
<feature type="transmembrane region" description="Helical" evidence="1">
    <location>
        <begin position="125"/>
        <end position="143"/>
    </location>
</feature>
<name>A0A8H7EMF8_9FUNG</name>
<proteinExistence type="predicted"/>
<keyword evidence="1" id="KW-0812">Transmembrane</keyword>
<keyword evidence="3" id="KW-1185">Reference proteome</keyword>
<feature type="transmembrane region" description="Helical" evidence="1">
    <location>
        <begin position="70"/>
        <end position="87"/>
    </location>
</feature>
<keyword evidence="1" id="KW-0472">Membrane</keyword>
<dbReference type="PANTHER" id="PTHR31303:SF1">
    <property type="entry name" value="CTP-DEPENDENT DIACYLGLYCEROL KINASE 1"/>
    <property type="match status" value="1"/>
</dbReference>
<dbReference type="GO" id="GO:0004143">
    <property type="term" value="F:ATP-dependent diacylglycerol kinase activity"/>
    <property type="evidence" value="ECO:0007669"/>
    <property type="project" value="InterPro"/>
</dbReference>
<evidence type="ECO:0000313" key="2">
    <source>
        <dbReference type="EMBL" id="KAF7722846.1"/>
    </source>
</evidence>
<feature type="transmembrane region" description="Helical" evidence="1">
    <location>
        <begin position="187"/>
        <end position="207"/>
    </location>
</feature>
<accession>A0A8H7EMF8</accession>
<dbReference type="OrthoDB" id="5673at2759"/>
<evidence type="ECO:0000313" key="3">
    <source>
        <dbReference type="Proteomes" id="UP000605846"/>
    </source>
</evidence>
<organism evidence="2 3">
    <name type="scientific">Apophysomyces ossiformis</name>
    <dbReference type="NCBI Taxonomy" id="679940"/>
    <lineage>
        <taxon>Eukaryota</taxon>
        <taxon>Fungi</taxon>
        <taxon>Fungi incertae sedis</taxon>
        <taxon>Mucoromycota</taxon>
        <taxon>Mucoromycotina</taxon>
        <taxon>Mucoromycetes</taxon>
        <taxon>Mucorales</taxon>
        <taxon>Mucorineae</taxon>
        <taxon>Mucoraceae</taxon>
        <taxon>Apophysomyces</taxon>
    </lineage>
</organism>
<sequence>MSQHDKVNDKKSAEDPRFSHIQPNGSWEIPRKIFHYSIGELLRFSVEWFNVLYCRVLGSLMRRTEISSRLNGVVYYLAGCVIVLYAFPNDIASLSIIYLSWTDPTASICGRLWGRYTPRFGNKSLAGTLGAVVTGALVTYAFFGTSGYNASSYSPDGLNLVLFSLYGGVVAGVSEAVGDSLGLDDNLTIPVLSGIFLWVPLVGLGLGKA</sequence>
<dbReference type="InterPro" id="IPR037997">
    <property type="entry name" value="Dgk1-like"/>
</dbReference>
<evidence type="ECO:0000256" key="1">
    <source>
        <dbReference type="SAM" id="Phobius"/>
    </source>
</evidence>
<dbReference type="AlphaFoldDB" id="A0A8H7EMF8"/>
<evidence type="ECO:0008006" key="4">
    <source>
        <dbReference type="Google" id="ProtNLM"/>
    </source>
</evidence>
<gene>
    <name evidence="2" type="ORF">EC973_002648</name>
</gene>
<keyword evidence="1" id="KW-1133">Transmembrane helix</keyword>
<dbReference type="GO" id="GO:0005789">
    <property type="term" value="C:endoplasmic reticulum membrane"/>
    <property type="evidence" value="ECO:0007669"/>
    <property type="project" value="TreeGrafter"/>
</dbReference>
<dbReference type="PANTHER" id="PTHR31303">
    <property type="entry name" value="CTP-DEPENDENT DIACYLGLYCEROL KINASE 1"/>
    <property type="match status" value="1"/>
</dbReference>